<dbReference type="InterPro" id="IPR001524">
    <property type="entry name" value="Glyco_hydro_6_CS"/>
</dbReference>
<evidence type="ECO:0000256" key="4">
    <source>
        <dbReference type="ARBA" id="ARBA00023157"/>
    </source>
</evidence>
<feature type="binding site" evidence="9">
    <location>
        <position position="288"/>
    </location>
    <ligand>
        <name>substrate</name>
    </ligand>
</feature>
<feature type="binding site" evidence="9">
    <location>
        <position position="260"/>
    </location>
    <ligand>
        <name>substrate</name>
    </ligand>
</feature>
<feature type="binding site" evidence="9">
    <location>
        <position position="191"/>
    </location>
    <ligand>
        <name>substrate</name>
    </ligand>
</feature>
<evidence type="ECO:0000256" key="11">
    <source>
        <dbReference type="RuleBase" id="RU361186"/>
    </source>
</evidence>
<dbReference type="InterPro" id="IPR036434">
    <property type="entry name" value="Beta_cellobiohydrolase_sf"/>
</dbReference>
<dbReference type="SUPFAM" id="SSF51989">
    <property type="entry name" value="Glycosyl hydrolases family 6, cellulases"/>
    <property type="match status" value="1"/>
</dbReference>
<keyword evidence="7 11" id="KW-0624">Polysaccharide degradation</keyword>
<keyword evidence="5 11" id="KW-0119">Carbohydrate metabolism</keyword>
<feature type="active site" description="Proton acceptor" evidence="8">
    <location>
        <position position="294"/>
    </location>
</feature>
<feature type="active site" description="Proton donor" evidence="8 10">
    <location>
        <position position="153"/>
    </location>
</feature>
<organism evidence="12 13">
    <name type="scientific">Nocardioides lianchengensis</name>
    <dbReference type="NCBI Taxonomy" id="1045774"/>
    <lineage>
        <taxon>Bacteria</taxon>
        <taxon>Bacillati</taxon>
        <taxon>Actinomycetota</taxon>
        <taxon>Actinomycetes</taxon>
        <taxon>Propionibacteriales</taxon>
        <taxon>Nocardioidaceae</taxon>
        <taxon>Nocardioides</taxon>
    </lineage>
</organism>
<proteinExistence type="inferred from homology"/>
<sequence>MLVLVAGVALVTAARSQHWGPFALDPQLDNPFLDRPQYVEAGSSTDEAARQAAADGDGNAAIYERLAKVPQGIWLTPEDFPRGQVGDHVAEIVKKADDEGDLPVFVVYGIPDRDCTGGFSAGGLSNEDYGPWVDEIARAAGGGDAAVVVLEPDALASAIDCDNRSERVDLIAAAVDSLREAGVTTYVDGGHSSWIRAGDLAPLLKEVGVDTVRGFATNVSNFQTDADERAFADELVELLGGDVHYVIDRGRNGNGASDEWCNPSGRAFGDQPGYVDDSTRLDAYLWVKPPGESDGECNGGPAAGGFWAQRVQELAAASGW</sequence>
<keyword evidence="4" id="KW-1015">Disulfide bond</keyword>
<evidence type="ECO:0000256" key="6">
    <source>
        <dbReference type="ARBA" id="ARBA00023295"/>
    </source>
</evidence>
<dbReference type="EC" id="3.2.1.-" evidence="11"/>
<evidence type="ECO:0000256" key="2">
    <source>
        <dbReference type="ARBA" id="ARBA00022801"/>
    </source>
</evidence>
<keyword evidence="3 11" id="KW-0136">Cellulose degradation</keyword>
<feature type="binding site" evidence="9">
    <location>
        <position position="292"/>
    </location>
    <ligand>
        <name>substrate</name>
    </ligand>
</feature>
<dbReference type="Gene3D" id="3.20.20.40">
    <property type="entry name" value="1, 4-beta cellobiohydrolase"/>
    <property type="match status" value="1"/>
</dbReference>
<accession>A0A1G6J750</accession>
<dbReference type="PRINTS" id="PR00733">
    <property type="entry name" value="GLHYDRLASE6"/>
</dbReference>
<keyword evidence="2 11" id="KW-0378">Hydrolase</keyword>
<name>A0A1G6J750_9ACTN</name>
<feature type="binding site" evidence="9">
    <location>
        <position position="74"/>
    </location>
    <ligand>
        <name>substrate</name>
    </ligand>
</feature>
<evidence type="ECO:0000313" key="12">
    <source>
        <dbReference type="EMBL" id="SDC14618.1"/>
    </source>
</evidence>
<evidence type="ECO:0000256" key="3">
    <source>
        <dbReference type="ARBA" id="ARBA00023001"/>
    </source>
</evidence>
<gene>
    <name evidence="12" type="ORF">SAMN05421872_101395</name>
</gene>
<dbReference type="PIRSF" id="PIRSF001100">
    <property type="entry name" value="Beta_cellobiohydrolase"/>
    <property type="match status" value="1"/>
</dbReference>
<evidence type="ECO:0000313" key="13">
    <source>
        <dbReference type="Proteomes" id="UP000199034"/>
    </source>
</evidence>
<dbReference type="AlphaFoldDB" id="A0A1G6J750"/>
<evidence type="ECO:0000256" key="8">
    <source>
        <dbReference type="PIRSR" id="PIRSR001100-1"/>
    </source>
</evidence>
<comment type="similarity">
    <text evidence="11">Belongs to the glycosyl hydrolase family 6.</text>
</comment>
<reference evidence="12 13" key="1">
    <citation type="submission" date="2016-10" db="EMBL/GenBank/DDBJ databases">
        <authorList>
            <person name="de Groot N.N."/>
        </authorList>
    </citation>
    <scope>NUCLEOTIDE SEQUENCE [LARGE SCALE GENOMIC DNA]</scope>
    <source>
        <strain evidence="12 13">CGMCC 4.6858</strain>
    </source>
</reference>
<dbReference type="GO" id="GO:0030245">
    <property type="term" value="P:cellulose catabolic process"/>
    <property type="evidence" value="ECO:0007669"/>
    <property type="project" value="UniProtKB-KW"/>
</dbReference>
<feature type="binding site" evidence="9">
    <location>
        <position position="221"/>
    </location>
    <ligand>
        <name>substrate</name>
    </ligand>
</feature>
<evidence type="ECO:0000256" key="10">
    <source>
        <dbReference type="PROSITE-ProRule" id="PRU10057"/>
    </source>
</evidence>
<evidence type="ECO:0000256" key="1">
    <source>
        <dbReference type="ARBA" id="ARBA00022729"/>
    </source>
</evidence>
<dbReference type="Pfam" id="PF01341">
    <property type="entry name" value="Glyco_hydro_6"/>
    <property type="match status" value="1"/>
</dbReference>
<dbReference type="EMBL" id="FMZM01000001">
    <property type="protein sequence ID" value="SDC14618.1"/>
    <property type="molecule type" value="Genomic_DNA"/>
</dbReference>
<protein>
    <recommendedName>
        <fullName evidence="11">Glucanase</fullName>
        <ecNumber evidence="11">3.2.1.-</ecNumber>
    </recommendedName>
</protein>
<dbReference type="InterPro" id="IPR016288">
    <property type="entry name" value="Beta_cellobiohydrolase"/>
</dbReference>
<evidence type="ECO:0000256" key="5">
    <source>
        <dbReference type="ARBA" id="ARBA00023277"/>
    </source>
</evidence>
<dbReference type="PROSITE" id="PS00656">
    <property type="entry name" value="GLYCOSYL_HYDROL_F6_2"/>
    <property type="match status" value="1"/>
</dbReference>
<feature type="binding site" evidence="9">
    <location>
        <position position="194"/>
    </location>
    <ligand>
        <name>substrate</name>
    </ligand>
</feature>
<dbReference type="GO" id="GO:0004553">
    <property type="term" value="F:hydrolase activity, hydrolyzing O-glycosyl compounds"/>
    <property type="evidence" value="ECO:0007669"/>
    <property type="project" value="InterPro"/>
</dbReference>
<dbReference type="PANTHER" id="PTHR34876">
    <property type="match status" value="1"/>
</dbReference>
<evidence type="ECO:0000256" key="9">
    <source>
        <dbReference type="PIRSR" id="PIRSR001100-2"/>
    </source>
</evidence>
<dbReference type="STRING" id="1045774.SAMN05421872_101395"/>
<keyword evidence="6 11" id="KW-0326">Glycosidase</keyword>
<keyword evidence="13" id="KW-1185">Reference proteome</keyword>
<evidence type="ECO:0000256" key="7">
    <source>
        <dbReference type="ARBA" id="ARBA00023326"/>
    </source>
</evidence>
<dbReference type="PANTHER" id="PTHR34876:SF4">
    <property type="entry name" value="1,4-BETA-D-GLUCAN CELLOBIOHYDROLASE C-RELATED"/>
    <property type="match status" value="1"/>
</dbReference>
<keyword evidence="1" id="KW-0732">Signal</keyword>
<dbReference type="Proteomes" id="UP000199034">
    <property type="component" value="Unassembled WGS sequence"/>
</dbReference>